<dbReference type="EMBL" id="QUTG01005111">
    <property type="protein sequence ID" value="RHY86328.1"/>
    <property type="molecule type" value="Genomic_DNA"/>
</dbReference>
<dbReference type="InterPro" id="IPR006600">
    <property type="entry name" value="HTH_CenpB_DNA-bd_dom"/>
</dbReference>
<dbReference type="Pfam" id="PF03221">
    <property type="entry name" value="HTH_Tnp_Tc5"/>
    <property type="match status" value="1"/>
</dbReference>
<dbReference type="PROSITE" id="PS51253">
    <property type="entry name" value="HTH_CENPB"/>
    <property type="match status" value="1"/>
</dbReference>
<feature type="domain" description="HTH CENPB-type" evidence="3">
    <location>
        <begin position="107"/>
        <end position="180"/>
    </location>
</feature>
<dbReference type="SUPFAM" id="SSF46689">
    <property type="entry name" value="Homeodomain-like"/>
    <property type="match status" value="1"/>
</dbReference>
<evidence type="ECO:0000259" key="3">
    <source>
        <dbReference type="PROSITE" id="PS51253"/>
    </source>
</evidence>
<dbReference type="PANTHER" id="PTHR19303:SF57">
    <property type="entry name" value="HTH CENPB-TYPE DOMAIN-CONTAINING PROTEIN"/>
    <property type="match status" value="1"/>
</dbReference>
<dbReference type="InterPro" id="IPR009057">
    <property type="entry name" value="Homeodomain-like_sf"/>
</dbReference>
<comment type="caution">
    <text evidence="5">The sequence shown here is derived from an EMBL/GenBank/DDBJ whole genome shotgun (WGS) entry which is preliminary data.</text>
</comment>
<name>A0A3R7C5A8_APHAT</name>
<gene>
    <name evidence="4" type="ORF">DYB35_010292</name>
    <name evidence="5" type="ORF">DYB37_008941</name>
</gene>
<organism evidence="5 6">
    <name type="scientific">Aphanomyces astaci</name>
    <name type="common">Crayfish plague agent</name>
    <dbReference type="NCBI Taxonomy" id="112090"/>
    <lineage>
        <taxon>Eukaryota</taxon>
        <taxon>Sar</taxon>
        <taxon>Stramenopiles</taxon>
        <taxon>Oomycota</taxon>
        <taxon>Saprolegniomycetes</taxon>
        <taxon>Saprolegniales</taxon>
        <taxon>Verrucalvaceae</taxon>
        <taxon>Aphanomyces</taxon>
    </lineage>
</organism>
<dbReference type="EMBL" id="QUTH01004148">
    <property type="protein sequence ID" value="RHZ15331.1"/>
    <property type="molecule type" value="Genomic_DNA"/>
</dbReference>
<evidence type="ECO:0000313" key="6">
    <source>
        <dbReference type="Proteomes" id="UP000285430"/>
    </source>
</evidence>
<accession>A0A3R7C5A8</accession>
<dbReference type="Proteomes" id="UP000285712">
    <property type="component" value="Unassembled WGS sequence"/>
</dbReference>
<evidence type="ECO:0000313" key="5">
    <source>
        <dbReference type="EMBL" id="RHZ15331.1"/>
    </source>
</evidence>
<evidence type="ECO:0000313" key="4">
    <source>
        <dbReference type="EMBL" id="RHY86328.1"/>
    </source>
</evidence>
<proteinExistence type="predicted"/>
<dbReference type="PANTHER" id="PTHR19303">
    <property type="entry name" value="TRANSPOSON"/>
    <property type="match status" value="1"/>
</dbReference>
<dbReference type="InterPro" id="IPR050863">
    <property type="entry name" value="CenT-Element_Derived"/>
</dbReference>
<dbReference type="VEuPathDB" id="FungiDB:H257_06966"/>
<protein>
    <recommendedName>
        <fullName evidence="3">HTH CENPB-type domain-containing protein</fullName>
    </recommendedName>
</protein>
<reference evidence="6 7" key="1">
    <citation type="submission" date="2018-08" db="EMBL/GenBank/DDBJ databases">
        <title>Aphanomyces genome sequencing and annotation.</title>
        <authorList>
            <person name="Minardi D."/>
            <person name="Oidtmann B."/>
            <person name="Van Der Giezen M."/>
            <person name="Studholme D.J."/>
        </authorList>
    </citation>
    <scope>NUCLEOTIDE SEQUENCE [LARGE SCALE GENOMIC DNA]</scope>
    <source>
        <strain evidence="5 6">Da</strain>
        <strain evidence="4 7">Sv</strain>
    </source>
</reference>
<feature type="compositionally biased region" description="Polar residues" evidence="2">
    <location>
        <begin position="1"/>
        <end position="14"/>
    </location>
</feature>
<evidence type="ECO:0000256" key="2">
    <source>
        <dbReference type="SAM" id="MobiDB-lite"/>
    </source>
</evidence>
<dbReference type="Gene3D" id="1.10.10.60">
    <property type="entry name" value="Homeodomain-like"/>
    <property type="match status" value="1"/>
</dbReference>
<dbReference type="Pfam" id="PF03184">
    <property type="entry name" value="DDE_1"/>
    <property type="match status" value="1"/>
</dbReference>
<dbReference type="GO" id="GO:0005634">
    <property type="term" value="C:nucleus"/>
    <property type="evidence" value="ECO:0007669"/>
    <property type="project" value="TreeGrafter"/>
</dbReference>
<dbReference type="InterPro" id="IPR004875">
    <property type="entry name" value="DDE_SF_endonuclease_dom"/>
</dbReference>
<dbReference type="AlphaFoldDB" id="A0A3R7C5A8"/>
<evidence type="ECO:0000313" key="7">
    <source>
        <dbReference type="Proteomes" id="UP000285712"/>
    </source>
</evidence>
<feature type="region of interest" description="Disordered" evidence="2">
    <location>
        <begin position="1"/>
        <end position="35"/>
    </location>
</feature>
<dbReference type="SMART" id="SM00674">
    <property type="entry name" value="CENPB"/>
    <property type="match status" value="1"/>
</dbReference>
<keyword evidence="1" id="KW-0238">DNA-binding</keyword>
<dbReference type="GO" id="GO:0003677">
    <property type="term" value="F:DNA binding"/>
    <property type="evidence" value="ECO:0007669"/>
    <property type="project" value="UniProtKB-KW"/>
</dbReference>
<sequence length="499" mass="56855">MSFSTSQMEETQQLGPLRFRGRPALRTGPKKPPNKFRNVHVSFKMKQSVIDSFDEVGMAATLAKHFPQLTGTRLNTTRKKVYGWLKNRAHIRVKASNRRTSHHLCSRDLGMATTLPREYEEQLARWVDSMRQDGVPVTPQMIQIMALETAIDAGLDEASFAASWSWLRGFKRRFKLSWRARTRSGQDTQGDGDAALAKFSARVADLVREHSIDVIYNADQTGVNYEYLPTKTLNVRGDHTVWIKCGGKTKDRATAMVMADTTGKKHPLFLVLKTAASTIKAVVQENLTQRHGFGKQVWRDVEPLQDRFGCRIYGNPTAWWNSTISMDFLRYHFAGRPDRATKKVLLLWDDFSAHFTDEVVAVATELNVVLEKIPPRFTWICQPADVAWMRPMKAQLRKMWIDSIRRQVQNSKAQKTTFKLQAPKRPTLVRWITDSWTGLPESIIMNGFGKCKLVSQFTETVESEEEFVSPEMLSDLVSVSAVDETIDPTDDIENSVELL</sequence>
<dbReference type="Proteomes" id="UP000285430">
    <property type="component" value="Unassembled WGS sequence"/>
</dbReference>
<evidence type="ECO:0000256" key="1">
    <source>
        <dbReference type="ARBA" id="ARBA00023125"/>
    </source>
</evidence>
<feature type="compositionally biased region" description="Basic residues" evidence="2">
    <location>
        <begin position="19"/>
        <end position="35"/>
    </location>
</feature>